<protein>
    <submittedName>
        <fullName evidence="2">Uncharacterized protein</fullName>
    </submittedName>
</protein>
<dbReference type="EMBL" id="JAIWYP010000001">
    <property type="protein sequence ID" value="KAH3896221.1"/>
    <property type="molecule type" value="Genomic_DNA"/>
</dbReference>
<name>A0A9D4S914_DREPO</name>
<sequence>MGNCIPVEQHLNNQVGTADGKMRKSRKGTSAGTKERYAIMDGKYDVKLPYEKKCTIVCCIFAYRGCSSRRQ</sequence>
<dbReference type="AlphaFoldDB" id="A0A9D4S914"/>
<gene>
    <name evidence="2" type="ORF">DPMN_020394</name>
</gene>
<feature type="region of interest" description="Disordered" evidence="1">
    <location>
        <begin position="1"/>
        <end position="33"/>
    </location>
</feature>
<accession>A0A9D4S914</accession>
<comment type="caution">
    <text evidence="2">The sequence shown here is derived from an EMBL/GenBank/DDBJ whole genome shotgun (WGS) entry which is preliminary data.</text>
</comment>
<proteinExistence type="predicted"/>
<reference evidence="2" key="1">
    <citation type="journal article" date="2019" name="bioRxiv">
        <title>The Genome of the Zebra Mussel, Dreissena polymorpha: A Resource for Invasive Species Research.</title>
        <authorList>
            <person name="McCartney M.A."/>
            <person name="Auch B."/>
            <person name="Kono T."/>
            <person name="Mallez S."/>
            <person name="Zhang Y."/>
            <person name="Obille A."/>
            <person name="Becker A."/>
            <person name="Abrahante J.E."/>
            <person name="Garbe J."/>
            <person name="Badalamenti J.P."/>
            <person name="Herman A."/>
            <person name="Mangelson H."/>
            <person name="Liachko I."/>
            <person name="Sullivan S."/>
            <person name="Sone E.D."/>
            <person name="Koren S."/>
            <person name="Silverstein K.A.T."/>
            <person name="Beckman K.B."/>
            <person name="Gohl D.M."/>
        </authorList>
    </citation>
    <scope>NUCLEOTIDE SEQUENCE</scope>
    <source>
        <strain evidence="2">Duluth1</strain>
        <tissue evidence="2">Whole animal</tissue>
    </source>
</reference>
<evidence type="ECO:0000313" key="3">
    <source>
        <dbReference type="Proteomes" id="UP000828390"/>
    </source>
</evidence>
<dbReference type="Proteomes" id="UP000828390">
    <property type="component" value="Unassembled WGS sequence"/>
</dbReference>
<keyword evidence="3" id="KW-1185">Reference proteome</keyword>
<reference evidence="2" key="2">
    <citation type="submission" date="2020-11" db="EMBL/GenBank/DDBJ databases">
        <authorList>
            <person name="McCartney M.A."/>
            <person name="Auch B."/>
            <person name="Kono T."/>
            <person name="Mallez S."/>
            <person name="Becker A."/>
            <person name="Gohl D.M."/>
            <person name="Silverstein K.A.T."/>
            <person name="Koren S."/>
            <person name="Bechman K.B."/>
            <person name="Herman A."/>
            <person name="Abrahante J.E."/>
            <person name="Garbe J."/>
        </authorList>
    </citation>
    <scope>NUCLEOTIDE SEQUENCE</scope>
    <source>
        <strain evidence="2">Duluth1</strain>
        <tissue evidence="2">Whole animal</tissue>
    </source>
</reference>
<organism evidence="2 3">
    <name type="scientific">Dreissena polymorpha</name>
    <name type="common">Zebra mussel</name>
    <name type="synonym">Mytilus polymorpha</name>
    <dbReference type="NCBI Taxonomy" id="45954"/>
    <lineage>
        <taxon>Eukaryota</taxon>
        <taxon>Metazoa</taxon>
        <taxon>Spiralia</taxon>
        <taxon>Lophotrochozoa</taxon>
        <taxon>Mollusca</taxon>
        <taxon>Bivalvia</taxon>
        <taxon>Autobranchia</taxon>
        <taxon>Heteroconchia</taxon>
        <taxon>Euheterodonta</taxon>
        <taxon>Imparidentia</taxon>
        <taxon>Neoheterodontei</taxon>
        <taxon>Myida</taxon>
        <taxon>Dreissenoidea</taxon>
        <taxon>Dreissenidae</taxon>
        <taxon>Dreissena</taxon>
    </lineage>
</organism>
<evidence type="ECO:0000256" key="1">
    <source>
        <dbReference type="SAM" id="MobiDB-lite"/>
    </source>
</evidence>
<evidence type="ECO:0000313" key="2">
    <source>
        <dbReference type="EMBL" id="KAH3896221.1"/>
    </source>
</evidence>